<dbReference type="AlphaFoldDB" id="A0A1B9D9H4"/>
<evidence type="ECO:0000313" key="2">
    <source>
        <dbReference type="EMBL" id="OCB55886.1"/>
    </source>
</evidence>
<dbReference type="EMBL" id="MBEE01000099">
    <property type="protein sequence ID" value="OCB55886.1"/>
    <property type="molecule type" value="Genomic_DNA"/>
</dbReference>
<protein>
    <submittedName>
        <fullName evidence="2">Uncharacterized protein</fullName>
    </submittedName>
</protein>
<comment type="caution">
    <text evidence="2">The sequence shown here is derived from an EMBL/GenBank/DDBJ whole genome shotgun (WGS) entry which is preliminary data.</text>
</comment>
<feature type="transmembrane region" description="Helical" evidence="1">
    <location>
        <begin position="21"/>
        <end position="46"/>
    </location>
</feature>
<reference evidence="2 3" key="1">
    <citation type="submission" date="2016-06" db="EMBL/GenBank/DDBJ databases">
        <authorList>
            <person name="Kjaerup R.B."/>
            <person name="Dalgaard T.S."/>
            <person name="Juul-Madsen H.R."/>
        </authorList>
    </citation>
    <scope>NUCLEOTIDE SEQUENCE [LARGE SCALE GENOMIC DNA]</scope>
    <source>
        <strain evidence="2 3">E3012</strain>
    </source>
</reference>
<evidence type="ECO:0000313" key="3">
    <source>
        <dbReference type="Proteomes" id="UP000092683"/>
    </source>
</evidence>
<feature type="transmembrane region" description="Helical" evidence="1">
    <location>
        <begin position="185"/>
        <end position="209"/>
    </location>
</feature>
<sequence length="240" mass="25437">MLVTGLSWIIVGHTEPSSRSILIYNINWAVILTAVGGVFLLIYTNVVYLQVLYSDFGLLTSTEQKGAISGVTAFGGVLFVIMLGLLIIYNRAPRQKVRDQDEQDANCEGHGEARVGQGDEEIQLRSASSLGVNSHKYDLSPKEIFEGIEQKVRFATRFAAGYLIAAVVVTALAALLAGMCSGPLLAVMFAVSLCMGATGPTVIVVACASPGMNLYPELRPGPDSDAADSLTENAIPDAAI</sequence>
<organism evidence="2 3">
    <name type="scientific">Mycobacterium malmoense</name>
    <dbReference type="NCBI Taxonomy" id="1780"/>
    <lineage>
        <taxon>Bacteria</taxon>
        <taxon>Bacillati</taxon>
        <taxon>Actinomycetota</taxon>
        <taxon>Actinomycetes</taxon>
        <taxon>Mycobacteriales</taxon>
        <taxon>Mycobacteriaceae</taxon>
        <taxon>Mycobacterium</taxon>
    </lineage>
</organism>
<keyword evidence="1" id="KW-1133">Transmembrane helix</keyword>
<proteinExistence type="predicted"/>
<gene>
    <name evidence="2" type="ORF">A5677_18250</name>
</gene>
<keyword evidence="1" id="KW-0812">Transmembrane</keyword>
<feature type="transmembrane region" description="Helical" evidence="1">
    <location>
        <begin position="66"/>
        <end position="89"/>
    </location>
</feature>
<dbReference type="Proteomes" id="UP000092683">
    <property type="component" value="Unassembled WGS sequence"/>
</dbReference>
<evidence type="ECO:0000256" key="1">
    <source>
        <dbReference type="SAM" id="Phobius"/>
    </source>
</evidence>
<keyword evidence="1" id="KW-0472">Membrane</keyword>
<accession>A0A1B9D9H4</accession>
<feature type="transmembrane region" description="Helical" evidence="1">
    <location>
        <begin position="159"/>
        <end position="179"/>
    </location>
</feature>
<name>A0A1B9D9H4_MYCMA</name>